<dbReference type="RefSeq" id="WP_145845875.1">
    <property type="nucleotide sequence ID" value="NZ_CP042239.1"/>
</dbReference>
<keyword evidence="1" id="KW-0472">Membrane</keyword>
<reference evidence="2 3" key="1">
    <citation type="submission" date="2019-07" db="EMBL/GenBank/DDBJ databases">
        <title>Sphingomonas alkalisoli sp. nov., isolated from rhizosphere soil of Suaedae salsa.</title>
        <authorList>
            <person name="Zhang H."/>
            <person name="Xu L."/>
            <person name="Zhang J.-X."/>
            <person name="Sun J.-Q."/>
        </authorList>
    </citation>
    <scope>NUCLEOTIDE SEQUENCE [LARGE SCALE GENOMIC DNA]</scope>
    <source>
        <strain evidence="2 3">XS-10</strain>
    </source>
</reference>
<feature type="transmembrane region" description="Helical" evidence="1">
    <location>
        <begin position="12"/>
        <end position="32"/>
    </location>
</feature>
<keyword evidence="3" id="KW-1185">Reference proteome</keyword>
<keyword evidence="1" id="KW-1133">Transmembrane helix</keyword>
<evidence type="ECO:0000256" key="1">
    <source>
        <dbReference type="SAM" id="Phobius"/>
    </source>
</evidence>
<evidence type="ECO:0000313" key="3">
    <source>
        <dbReference type="Proteomes" id="UP000318055"/>
    </source>
</evidence>
<feature type="transmembrane region" description="Helical" evidence="1">
    <location>
        <begin position="101"/>
        <end position="118"/>
    </location>
</feature>
<dbReference type="KEGG" id="ssua:FPZ54_06515"/>
<evidence type="ECO:0000313" key="2">
    <source>
        <dbReference type="EMBL" id="QDX25708.1"/>
    </source>
</evidence>
<dbReference type="OrthoDB" id="7595229at2"/>
<dbReference type="EMBL" id="CP042239">
    <property type="protein sequence ID" value="QDX25708.1"/>
    <property type="molecule type" value="Genomic_DNA"/>
</dbReference>
<protein>
    <recommendedName>
        <fullName evidence="4">DoxX family protein</fullName>
    </recommendedName>
</protein>
<feature type="transmembrane region" description="Helical" evidence="1">
    <location>
        <begin position="52"/>
        <end position="71"/>
    </location>
</feature>
<dbReference type="Proteomes" id="UP000318055">
    <property type="component" value="Chromosome"/>
</dbReference>
<organism evidence="2 3">
    <name type="scientific">Sphingomonas suaedae</name>
    <dbReference type="NCBI Taxonomy" id="2599297"/>
    <lineage>
        <taxon>Bacteria</taxon>
        <taxon>Pseudomonadati</taxon>
        <taxon>Pseudomonadota</taxon>
        <taxon>Alphaproteobacteria</taxon>
        <taxon>Sphingomonadales</taxon>
        <taxon>Sphingomonadaceae</taxon>
        <taxon>Sphingomonas</taxon>
    </lineage>
</organism>
<keyword evidence="1" id="KW-0812">Transmembrane</keyword>
<evidence type="ECO:0008006" key="4">
    <source>
        <dbReference type="Google" id="ProtNLM"/>
    </source>
</evidence>
<feature type="transmembrane region" description="Helical" evidence="1">
    <location>
        <begin position="78"/>
        <end position="95"/>
    </location>
</feature>
<accession>A0A518RE39</accession>
<gene>
    <name evidence="2" type="ORF">FPZ54_06515</name>
</gene>
<sequence length="138" mass="15444">MQYRRYGWTIARVLLGLFFILSTIMILVQFGGQHPPETVAAAARFTEALNESGFMNPALIVVFLIGGTAMLFDRSAPIGLILLAPPVLVIAGFHWFLTHSYVWGTIWPVWLAILAWHYRSVFSRLWEPRITAGGEPSG</sequence>
<dbReference type="AlphaFoldDB" id="A0A518RE39"/>
<name>A0A518RE39_9SPHN</name>
<proteinExistence type="predicted"/>